<sequence length="96" mass="11037">MQRQKQRATLIDVKREVESHKGDLIKLEAHKSKKKLYHKVGRIEAVYPSIFTVTVEAEKNRPAERLSFSYSDVLTRSVKIALIDEQRLGPVEAMMA</sequence>
<protein>
    <recommendedName>
        <fullName evidence="3">Veg protein</fullName>
    </recommendedName>
</protein>
<keyword evidence="2" id="KW-1185">Reference proteome</keyword>
<evidence type="ECO:0008006" key="3">
    <source>
        <dbReference type="Google" id="ProtNLM"/>
    </source>
</evidence>
<evidence type="ECO:0000313" key="2">
    <source>
        <dbReference type="Proteomes" id="UP000004754"/>
    </source>
</evidence>
<dbReference type="RefSeq" id="WP_006598947.1">
    <property type="nucleotide sequence ID" value="NZ_GL622359.1"/>
</dbReference>
<gene>
    <name evidence="1" type="ORF">HMP0721_1525</name>
</gene>
<dbReference type="Pfam" id="PF06257">
    <property type="entry name" value="VEG"/>
    <property type="match status" value="1"/>
</dbReference>
<comment type="caution">
    <text evidence="1">The sequence shown here is derived from an EMBL/GenBank/DDBJ whole genome shotgun (WGS) entry which is preliminary data.</text>
</comment>
<dbReference type="GO" id="GO:0006355">
    <property type="term" value="P:regulation of DNA-templated transcription"/>
    <property type="evidence" value="ECO:0007669"/>
    <property type="project" value="InterPro"/>
</dbReference>
<accession>E6MHP0</accession>
<reference evidence="1 2" key="1">
    <citation type="submission" date="2010-12" db="EMBL/GenBank/DDBJ databases">
        <authorList>
            <person name="Muzny D."/>
            <person name="Qin X."/>
            <person name="Deng J."/>
            <person name="Jiang H."/>
            <person name="Liu Y."/>
            <person name="Qu J."/>
            <person name="Song X.-Z."/>
            <person name="Zhang L."/>
            <person name="Thornton R."/>
            <person name="Coyle M."/>
            <person name="Francisco L."/>
            <person name="Jackson L."/>
            <person name="Javaid M."/>
            <person name="Korchina V."/>
            <person name="Kovar C."/>
            <person name="Mata R."/>
            <person name="Mathew T."/>
            <person name="Ngo R."/>
            <person name="Nguyen L."/>
            <person name="Nguyen N."/>
            <person name="Okwuonu G."/>
            <person name="Ongeri F."/>
            <person name="Pham C."/>
            <person name="Simmons D."/>
            <person name="Wilczek-Boney K."/>
            <person name="Hale W."/>
            <person name="Jakkamsetti A."/>
            <person name="Pham P."/>
            <person name="Ruth R."/>
            <person name="San Lucas F."/>
            <person name="Warren J."/>
            <person name="Zhang J."/>
            <person name="Zhao Z."/>
            <person name="Zhou C."/>
            <person name="Zhu D."/>
            <person name="Lee S."/>
            <person name="Bess C."/>
            <person name="Blankenburg K."/>
            <person name="Forbes L."/>
            <person name="Fu Q."/>
            <person name="Gubbala S."/>
            <person name="Hirani K."/>
            <person name="Jayaseelan J.C."/>
            <person name="Lara F."/>
            <person name="Munidasa M."/>
            <person name="Palculict T."/>
            <person name="Patil S."/>
            <person name="Pu L.-L."/>
            <person name="Saada N."/>
            <person name="Tang L."/>
            <person name="Weissenberger G."/>
            <person name="Zhu Y."/>
            <person name="Hemphill L."/>
            <person name="Shang Y."/>
            <person name="Youmans B."/>
            <person name="Ayvaz T."/>
            <person name="Ross M."/>
            <person name="Santibanez J."/>
            <person name="Aqrawi P."/>
            <person name="Gross S."/>
            <person name="Joshi V."/>
            <person name="Fowler G."/>
            <person name="Nazareth L."/>
            <person name="Reid J."/>
            <person name="Worley K."/>
            <person name="Petrosino J."/>
            <person name="Highlander S."/>
            <person name="Gibbs R."/>
        </authorList>
    </citation>
    <scope>NUCLEOTIDE SEQUENCE [LARGE SCALE GENOMIC DNA]</scope>
    <source>
        <strain evidence="1 2">ATCC 23263</strain>
    </source>
</reference>
<dbReference type="AlphaFoldDB" id="E6MHP0"/>
<dbReference type="Proteomes" id="UP000004754">
    <property type="component" value="Unassembled WGS sequence"/>
</dbReference>
<dbReference type="Gene3D" id="2.30.30.100">
    <property type="match status" value="1"/>
</dbReference>
<proteinExistence type="predicted"/>
<dbReference type="OrthoDB" id="5469at2"/>
<dbReference type="eggNOG" id="COG4466">
    <property type="taxonomic scope" value="Bacteria"/>
</dbReference>
<dbReference type="STRING" id="887929.HMP0721_1525"/>
<dbReference type="PANTHER" id="PTHR40026">
    <property type="entry name" value="PROTEIN VEG"/>
    <property type="match status" value="1"/>
</dbReference>
<dbReference type="HOGENOM" id="CLU_153735_1_1_9"/>
<name>E6MHP0_9FIRM</name>
<evidence type="ECO:0000313" key="1">
    <source>
        <dbReference type="EMBL" id="EFV01362.1"/>
    </source>
</evidence>
<dbReference type="InterPro" id="IPR009366">
    <property type="entry name" value="Protein_Veg"/>
</dbReference>
<dbReference type="EMBL" id="AEQN01000021">
    <property type="protein sequence ID" value="EFV01362.1"/>
    <property type="molecule type" value="Genomic_DNA"/>
</dbReference>
<dbReference type="PANTHER" id="PTHR40026:SF1">
    <property type="entry name" value="PROTEIN VEG"/>
    <property type="match status" value="1"/>
</dbReference>
<organism evidence="1 2">
    <name type="scientific">Pseudoramibacter alactolyticus ATCC 23263</name>
    <dbReference type="NCBI Taxonomy" id="887929"/>
    <lineage>
        <taxon>Bacteria</taxon>
        <taxon>Bacillati</taxon>
        <taxon>Bacillota</taxon>
        <taxon>Clostridia</taxon>
        <taxon>Eubacteriales</taxon>
        <taxon>Eubacteriaceae</taxon>
        <taxon>Pseudoramibacter</taxon>
    </lineage>
</organism>